<evidence type="ECO:0000256" key="1">
    <source>
        <dbReference type="ARBA" id="ARBA00004141"/>
    </source>
</evidence>
<dbReference type="AlphaFoldDB" id="A0A024UXL5"/>
<evidence type="ECO:0000256" key="5">
    <source>
        <dbReference type="SAM" id="MobiDB-lite"/>
    </source>
</evidence>
<dbReference type="STRING" id="157072.A0A024UXL5"/>
<dbReference type="EMBL" id="KI913952">
    <property type="protein sequence ID" value="ETW10393.1"/>
    <property type="molecule type" value="Genomic_DNA"/>
</dbReference>
<dbReference type="OrthoDB" id="10467924at2759"/>
<dbReference type="GeneID" id="20077761"/>
<reference evidence="8" key="1">
    <citation type="submission" date="2013-12" db="EMBL/GenBank/DDBJ databases">
        <title>The Genome Sequence of Aphanomyces invadans NJM9701.</title>
        <authorList>
            <consortium name="The Broad Institute Genomics Platform"/>
            <person name="Russ C."/>
            <person name="Tyler B."/>
            <person name="van West P."/>
            <person name="Dieguez-Uribeondo J."/>
            <person name="Young S.K."/>
            <person name="Zeng Q."/>
            <person name="Gargeya S."/>
            <person name="Fitzgerald M."/>
            <person name="Abouelleil A."/>
            <person name="Alvarado L."/>
            <person name="Chapman S.B."/>
            <person name="Gainer-Dewar J."/>
            <person name="Goldberg J."/>
            <person name="Griggs A."/>
            <person name="Gujja S."/>
            <person name="Hansen M."/>
            <person name="Howarth C."/>
            <person name="Imamovic A."/>
            <person name="Ireland A."/>
            <person name="Larimer J."/>
            <person name="McCowan C."/>
            <person name="Murphy C."/>
            <person name="Pearson M."/>
            <person name="Poon T.W."/>
            <person name="Priest M."/>
            <person name="Roberts A."/>
            <person name="Saif S."/>
            <person name="Shea T."/>
            <person name="Sykes S."/>
            <person name="Wortman J."/>
            <person name="Nusbaum C."/>
            <person name="Birren B."/>
        </authorList>
    </citation>
    <scope>NUCLEOTIDE SEQUENCE [LARGE SCALE GENOMIC DNA]</scope>
    <source>
        <strain evidence="8">NJM9701</strain>
    </source>
</reference>
<feature type="domain" description="Ammonium transporter AmtB-like" evidence="7">
    <location>
        <begin position="120"/>
        <end position="440"/>
    </location>
</feature>
<comment type="subcellular location">
    <subcellularLocation>
        <location evidence="1">Membrane</location>
        <topology evidence="1">Multi-pass membrane protein</topology>
    </subcellularLocation>
</comment>
<keyword evidence="2 6" id="KW-0812">Transmembrane</keyword>
<protein>
    <recommendedName>
        <fullName evidence="7">Ammonium transporter AmtB-like domain-containing protein</fullName>
    </recommendedName>
</protein>
<dbReference type="VEuPathDB" id="FungiDB:H310_00711"/>
<accession>A0A024UXL5</accession>
<feature type="region of interest" description="Disordered" evidence="5">
    <location>
        <begin position="506"/>
        <end position="531"/>
    </location>
</feature>
<keyword evidence="3 6" id="KW-1133">Transmembrane helix</keyword>
<dbReference type="RefSeq" id="XP_008861804.1">
    <property type="nucleotide sequence ID" value="XM_008863582.1"/>
</dbReference>
<proteinExistence type="predicted"/>
<feature type="transmembrane region" description="Helical" evidence="6">
    <location>
        <begin position="271"/>
        <end position="295"/>
    </location>
</feature>
<evidence type="ECO:0000256" key="3">
    <source>
        <dbReference type="ARBA" id="ARBA00022989"/>
    </source>
</evidence>
<keyword evidence="4 6" id="KW-0472">Membrane</keyword>
<dbReference type="GO" id="GO:0008519">
    <property type="term" value="F:ammonium channel activity"/>
    <property type="evidence" value="ECO:0007669"/>
    <property type="project" value="InterPro"/>
</dbReference>
<feature type="transmembrane region" description="Helical" evidence="6">
    <location>
        <begin position="101"/>
        <end position="121"/>
    </location>
</feature>
<dbReference type="eggNOG" id="KOG0682">
    <property type="taxonomic scope" value="Eukaryota"/>
</dbReference>
<feature type="transmembrane region" description="Helical" evidence="6">
    <location>
        <begin position="127"/>
        <end position="151"/>
    </location>
</feature>
<gene>
    <name evidence="8" type="ORF">H310_00711</name>
</gene>
<feature type="transmembrane region" description="Helical" evidence="6">
    <location>
        <begin position="418"/>
        <end position="438"/>
    </location>
</feature>
<evidence type="ECO:0000313" key="8">
    <source>
        <dbReference type="EMBL" id="ETW10393.1"/>
    </source>
</evidence>
<evidence type="ECO:0000256" key="2">
    <source>
        <dbReference type="ARBA" id="ARBA00022692"/>
    </source>
</evidence>
<evidence type="ECO:0000259" key="7">
    <source>
        <dbReference type="Pfam" id="PF00909"/>
    </source>
</evidence>
<name>A0A024UXL5_9STRA</name>
<evidence type="ECO:0000256" key="6">
    <source>
        <dbReference type="SAM" id="Phobius"/>
    </source>
</evidence>
<dbReference type="PANTHER" id="PTHR11730">
    <property type="entry name" value="AMMONIUM TRANSPORTER"/>
    <property type="match status" value="1"/>
</dbReference>
<dbReference type="SUPFAM" id="SSF111352">
    <property type="entry name" value="Ammonium transporter"/>
    <property type="match status" value="1"/>
</dbReference>
<dbReference type="PANTHER" id="PTHR11730:SF58">
    <property type="entry name" value="AMMONIUM TRANSPORTER"/>
    <property type="match status" value="1"/>
</dbReference>
<organism evidence="8">
    <name type="scientific">Aphanomyces invadans</name>
    <dbReference type="NCBI Taxonomy" id="157072"/>
    <lineage>
        <taxon>Eukaryota</taxon>
        <taxon>Sar</taxon>
        <taxon>Stramenopiles</taxon>
        <taxon>Oomycota</taxon>
        <taxon>Saprolegniomycetes</taxon>
        <taxon>Saprolegniales</taxon>
        <taxon>Verrucalvaceae</taxon>
        <taxon>Aphanomyces</taxon>
    </lineage>
</organism>
<dbReference type="InterPro" id="IPR029020">
    <property type="entry name" value="Ammonium/urea_transptr"/>
</dbReference>
<dbReference type="GO" id="GO:0097272">
    <property type="term" value="P:ammonium homeostasis"/>
    <property type="evidence" value="ECO:0007669"/>
    <property type="project" value="TreeGrafter"/>
</dbReference>
<evidence type="ECO:0000256" key="4">
    <source>
        <dbReference type="ARBA" id="ARBA00023136"/>
    </source>
</evidence>
<feature type="transmembrane region" description="Helical" evidence="6">
    <location>
        <begin position="158"/>
        <end position="180"/>
    </location>
</feature>
<feature type="transmembrane region" description="Helical" evidence="6">
    <location>
        <begin position="359"/>
        <end position="380"/>
    </location>
</feature>
<dbReference type="InterPro" id="IPR024041">
    <property type="entry name" value="NH4_transpt_AmtB-like_dom"/>
</dbReference>
<feature type="transmembrane region" description="Helical" evidence="6">
    <location>
        <begin position="40"/>
        <end position="59"/>
    </location>
</feature>
<dbReference type="GO" id="GO:0005886">
    <property type="term" value="C:plasma membrane"/>
    <property type="evidence" value="ECO:0007669"/>
    <property type="project" value="TreeGrafter"/>
</dbReference>
<feature type="transmembrane region" description="Helical" evidence="6">
    <location>
        <begin position="247"/>
        <end position="265"/>
    </location>
</feature>
<dbReference type="Pfam" id="PF00909">
    <property type="entry name" value="Ammonium_transp"/>
    <property type="match status" value="1"/>
</dbReference>
<dbReference type="Gene3D" id="1.10.3430.10">
    <property type="entry name" value="Ammonium transporter AmtB like domains"/>
    <property type="match status" value="1"/>
</dbReference>
<feature type="transmembrane region" description="Helical" evidence="6">
    <location>
        <begin position="330"/>
        <end position="347"/>
    </location>
</feature>
<sequence>MAAPVIEFIDEEVDFSTIVRELLIASRQQSAPATATSLGILIWHVSFVIVLTMHVGYLVRHLMPRRRSNTCRRMSSTYVQIPLRRNEGAPNGMAHPVHSHLANVIPGSVLFAAFTTIYYGIKLHVSQTTAIMSILSHWSYSLTMIGVLTNAFASTHDVVGTIASLVGLAIVYPPVLWSTWLEEGWFNPRSSQPLFGVGAVDFGGSGVLHVVAGMMALVVSSALPATPQLCSIPITTSHTGYSFARTAALWLGTCGLLVNRINLVVPQLFHMAAMVACLVNTSLAFAGGGLVGFLIELFNSNSGTNSASVLHASCAAAMVAIRGIGPLAEPHVACIVGISAAIIVHFARQIKWLNAMEPSLGQATSVHLFGGMWGVCMGGLGGSPRSHDSMYGKPSFGLFYEHQGSGGIGAKQWSVNLFYLNCVIIWTASVSFVLVFVLRRCGLQQDLSKVAFDVDFSRDNGYTALLDEHEGGDVGGTPMEDRNLHYPVDHRRLSDIMGRLSSVQSSVVSGSESPSLEDLQERRRNSPFAWA</sequence>